<dbReference type="PROSITE" id="PS50853">
    <property type="entry name" value="FN3"/>
    <property type="match status" value="1"/>
</dbReference>
<dbReference type="InterPro" id="IPR003961">
    <property type="entry name" value="FN3_dom"/>
</dbReference>
<dbReference type="RefSeq" id="WP_171591338.1">
    <property type="nucleotide sequence ID" value="NZ_CP053538.1"/>
</dbReference>
<dbReference type="Proteomes" id="UP000501623">
    <property type="component" value="Chromosome"/>
</dbReference>
<evidence type="ECO:0000313" key="3">
    <source>
        <dbReference type="Proteomes" id="UP000501623"/>
    </source>
</evidence>
<dbReference type="CDD" id="cd00063">
    <property type="entry name" value="FN3"/>
    <property type="match status" value="1"/>
</dbReference>
<feature type="domain" description="Fibronectin type-III" evidence="1">
    <location>
        <begin position="522"/>
        <end position="617"/>
    </location>
</feature>
<organism evidence="2 3">
    <name type="scientific">Hymenobacter taeanensis</name>
    <dbReference type="NCBI Taxonomy" id="2735321"/>
    <lineage>
        <taxon>Bacteria</taxon>
        <taxon>Pseudomonadati</taxon>
        <taxon>Bacteroidota</taxon>
        <taxon>Cytophagia</taxon>
        <taxon>Cytophagales</taxon>
        <taxon>Hymenobacteraceae</taxon>
        <taxon>Hymenobacter</taxon>
    </lineage>
</organism>
<name>A0A6M6BIV2_9BACT</name>
<protein>
    <submittedName>
        <fullName evidence="2">T9SS type A sorting domain-containing protein</fullName>
    </submittedName>
</protein>
<dbReference type="SUPFAM" id="SSF49265">
    <property type="entry name" value="Fibronectin type III"/>
    <property type="match status" value="1"/>
</dbReference>
<dbReference type="Pfam" id="PF00041">
    <property type="entry name" value="fn3"/>
    <property type="match status" value="1"/>
</dbReference>
<reference evidence="2 3" key="1">
    <citation type="submission" date="2020-05" db="EMBL/GenBank/DDBJ databases">
        <title>Complete genome sequence of Hymenobacter sp. TS19 in Coasted Sand Dune.</title>
        <authorList>
            <person name="Lee J.-H."/>
            <person name="Jung J.-H."/>
            <person name="Jeong S."/>
            <person name="Zhao L."/>
            <person name="Kim M.-K."/>
            <person name="Seo H.-S."/>
            <person name="Lim S."/>
        </authorList>
    </citation>
    <scope>NUCLEOTIDE SEQUENCE [LARGE SCALE GENOMIC DNA]</scope>
    <source>
        <strain evidence="2 3">TS19</strain>
    </source>
</reference>
<dbReference type="KEGG" id="hts:HMJ29_09970"/>
<dbReference type="Gene3D" id="2.60.40.10">
    <property type="entry name" value="Immunoglobulins"/>
    <property type="match status" value="1"/>
</dbReference>
<proteinExistence type="predicted"/>
<dbReference type="Pfam" id="PF18962">
    <property type="entry name" value="Por_Secre_tail"/>
    <property type="match status" value="1"/>
</dbReference>
<evidence type="ECO:0000259" key="1">
    <source>
        <dbReference type="PROSITE" id="PS50853"/>
    </source>
</evidence>
<dbReference type="InterPro" id="IPR013783">
    <property type="entry name" value="Ig-like_fold"/>
</dbReference>
<keyword evidence="3" id="KW-1185">Reference proteome</keyword>
<evidence type="ECO:0000313" key="2">
    <source>
        <dbReference type="EMBL" id="QJX47243.1"/>
    </source>
</evidence>
<dbReference type="InterPro" id="IPR036116">
    <property type="entry name" value="FN3_sf"/>
</dbReference>
<dbReference type="Gene3D" id="2.60.120.200">
    <property type="match status" value="1"/>
</dbReference>
<dbReference type="InterPro" id="IPR026444">
    <property type="entry name" value="Secre_tail"/>
</dbReference>
<dbReference type="EMBL" id="CP053538">
    <property type="protein sequence ID" value="QJX47243.1"/>
    <property type="molecule type" value="Genomic_DNA"/>
</dbReference>
<dbReference type="NCBIfam" id="TIGR04183">
    <property type="entry name" value="Por_Secre_tail"/>
    <property type="match status" value="1"/>
</dbReference>
<gene>
    <name evidence="2" type="ORF">HMJ29_09970</name>
</gene>
<sequence length="883" mass="91715">MHAQNLNYLPSGASNVTTTYTDLGSDGTVITTPNTDDANSEVQAIGFTFNYNEQAFDNFVLNTNGYIKLGPTAPVAPYFYDGPQVTTGGPVNNTAETNLLLPFNLDLESAAAATAEYRVVTTGTAPNRVCTIQWKNVSDKATATIGKQLASLSFQVRLYETTNRIEFVYGTATAGPGAEAFKSAAVGIKGSGNSTTQLISATKGSTGAWSTTSFLAGPYTGNAHNIRKSVLPDAGRTYRFTAQKANDASVSAVYSLGKLPIPFGTPHVVRAFLRNLGTNALASVTVTLTVSGANSFTNTKVVALPVGAAGTLSFDGFTPTVAGTNTITVSVADDDDNSNNTATYTQQVNSTTYAVADPTSTAAIGGIGLTANSGANAGTGILAVRYTASSARTVTSVTARIEDTRTIGRTLYATVLDAAGAILGRTDDYVVTAADISTTKTFTFASPVPITSGNFHVGLAQATSPTGTAPFFPLGTQAENPTRTGVFFITGLTGGALTDVSGNNLGRFMLEAVTGPPVTCFAPTAVSVNNQTATSAVVNFTGPANGTGYSIIYGATGFDPNGTTGATTVAAPSSPFTLTGLAPSTTYALYIRANCGTTDQSTLTGPIAFTTLCTPPVVSTFPYTESFGTVASGLSYPCGITVADVNSDNNTWRIPSSVGGNVTMANAMVYSYNSTDATKGANDWFFTPALSLRAGSRYQLTFKYKTDATNFSTAEKLEVKYGAGATPAEQTNLLWKNESITNTTLTTTTGGTGANQVMPITPTADGTVYIGFHAFSAPDQFNLYVDDISINSVVTGLSDALVRAVNVFPNPSAGMFTVEVRGANAKGAMKVEVTNLLGQRVHTATIRDNAENRVDLSGLANGMYTLKVLSGNDYMIRNIVVQK</sequence>
<dbReference type="AlphaFoldDB" id="A0A6M6BIV2"/>
<accession>A0A6M6BIV2</accession>
<dbReference type="NCBIfam" id="NF038128">
    <property type="entry name" value="choice_anch_J"/>
    <property type="match status" value="1"/>
</dbReference>